<feature type="domain" description="CFA20" evidence="1">
    <location>
        <begin position="49"/>
        <end position="206"/>
    </location>
</feature>
<evidence type="ECO:0000313" key="3">
    <source>
        <dbReference type="Proteomes" id="UP000324832"/>
    </source>
</evidence>
<dbReference type="InterPro" id="IPR040441">
    <property type="entry name" value="CFA20/CFAP20DC"/>
</dbReference>
<accession>A0A5E4Q7R0</accession>
<dbReference type="Pfam" id="PF05018">
    <property type="entry name" value="CFA20_dom"/>
    <property type="match status" value="1"/>
</dbReference>
<dbReference type="AlphaFoldDB" id="A0A5E4Q7R0"/>
<dbReference type="PANTHER" id="PTHR12458">
    <property type="entry name" value="ORF PROTEIN"/>
    <property type="match status" value="1"/>
</dbReference>
<evidence type="ECO:0000259" key="1">
    <source>
        <dbReference type="Pfam" id="PF05018"/>
    </source>
</evidence>
<evidence type="ECO:0000313" key="2">
    <source>
        <dbReference type="EMBL" id="VVC93351.1"/>
    </source>
</evidence>
<proteinExistence type="predicted"/>
<protein>
    <recommendedName>
        <fullName evidence="1">CFA20 domain-containing protein</fullName>
    </recommendedName>
</protein>
<dbReference type="Proteomes" id="UP000324832">
    <property type="component" value="Unassembled WGS sequence"/>
</dbReference>
<keyword evidence="3" id="KW-1185">Reference proteome</keyword>
<gene>
    <name evidence="2" type="ORF">LSINAPIS_LOCUS5565</name>
</gene>
<reference evidence="2 3" key="1">
    <citation type="submission" date="2017-07" db="EMBL/GenBank/DDBJ databases">
        <authorList>
            <person name="Talla V."/>
            <person name="Backstrom N."/>
        </authorList>
    </citation>
    <scope>NUCLEOTIDE SEQUENCE [LARGE SCALE GENOMIC DNA]</scope>
</reference>
<organism evidence="2 3">
    <name type="scientific">Leptidea sinapis</name>
    <dbReference type="NCBI Taxonomy" id="189913"/>
    <lineage>
        <taxon>Eukaryota</taxon>
        <taxon>Metazoa</taxon>
        <taxon>Ecdysozoa</taxon>
        <taxon>Arthropoda</taxon>
        <taxon>Hexapoda</taxon>
        <taxon>Insecta</taxon>
        <taxon>Pterygota</taxon>
        <taxon>Neoptera</taxon>
        <taxon>Endopterygota</taxon>
        <taxon>Lepidoptera</taxon>
        <taxon>Glossata</taxon>
        <taxon>Ditrysia</taxon>
        <taxon>Papilionoidea</taxon>
        <taxon>Pieridae</taxon>
        <taxon>Dismorphiinae</taxon>
        <taxon>Leptidea</taxon>
    </lineage>
</organism>
<sequence>MTKLDRRQWSYPLMSEPLDHSPGKESNSWKHTMKMNVNVKYLAAKGRKLTCLEHIGSKPLQIWDKKVRNGHIKRITDNDIQSLVLEIVGTNVSTTYITCPADPKKTLGIKLPYLVLDDKNVRRRFRASNYQSTTRVKPFICTMPMRLDEGWNQIQFNLADFTRRAYGTNYVETLRVQIHANCRIRRVYFSDRLYSEDELPAEFKLFLPIQNKTKAVVT</sequence>
<name>A0A5E4Q7R0_9NEOP</name>
<dbReference type="InterPro" id="IPR007714">
    <property type="entry name" value="CFA20_dom"/>
</dbReference>
<dbReference type="EMBL" id="FZQP02001604">
    <property type="protein sequence ID" value="VVC93351.1"/>
    <property type="molecule type" value="Genomic_DNA"/>
</dbReference>